<dbReference type="PROSITE" id="PS50110">
    <property type="entry name" value="RESPONSE_REGULATORY"/>
    <property type="match status" value="1"/>
</dbReference>
<gene>
    <name evidence="9" type="ORF">CYR75_07510</name>
</gene>
<organism evidence="9 10">
    <name type="scientific">Paracoccus jeotgali</name>
    <dbReference type="NCBI Taxonomy" id="2065379"/>
    <lineage>
        <taxon>Bacteria</taxon>
        <taxon>Pseudomonadati</taxon>
        <taxon>Pseudomonadota</taxon>
        <taxon>Alphaproteobacteria</taxon>
        <taxon>Rhodobacterales</taxon>
        <taxon>Paracoccaceae</taxon>
        <taxon>Paracoccus</taxon>
    </lineage>
</organism>
<dbReference type="AlphaFoldDB" id="A0A2K9MGJ3"/>
<keyword evidence="2" id="KW-0902">Two-component regulatory system</keyword>
<dbReference type="CDD" id="cd17574">
    <property type="entry name" value="REC_OmpR"/>
    <property type="match status" value="1"/>
</dbReference>
<dbReference type="PANTHER" id="PTHR48111:SF1">
    <property type="entry name" value="TWO-COMPONENT RESPONSE REGULATOR ORR33"/>
    <property type="match status" value="1"/>
</dbReference>
<dbReference type="SMART" id="SM00421">
    <property type="entry name" value="HTH_LUXR"/>
    <property type="match status" value="1"/>
</dbReference>
<evidence type="ECO:0000256" key="4">
    <source>
        <dbReference type="ARBA" id="ARBA00023125"/>
    </source>
</evidence>
<dbReference type="Proteomes" id="UP000234882">
    <property type="component" value="Chromosome"/>
</dbReference>
<feature type="domain" description="Response regulatory" evidence="8">
    <location>
        <begin position="5"/>
        <end position="122"/>
    </location>
</feature>
<dbReference type="GO" id="GO:0005829">
    <property type="term" value="C:cytosol"/>
    <property type="evidence" value="ECO:0007669"/>
    <property type="project" value="TreeGrafter"/>
</dbReference>
<keyword evidence="3" id="KW-0805">Transcription regulation</keyword>
<dbReference type="KEGG" id="paru:CYR75_07510"/>
<dbReference type="GO" id="GO:0032993">
    <property type="term" value="C:protein-DNA complex"/>
    <property type="evidence" value="ECO:0007669"/>
    <property type="project" value="TreeGrafter"/>
</dbReference>
<dbReference type="RefSeq" id="WP_101499484.1">
    <property type="nucleotide sequence ID" value="NZ_CP025583.1"/>
</dbReference>
<keyword evidence="5" id="KW-0804">Transcription</keyword>
<dbReference type="GO" id="GO:0000156">
    <property type="term" value="F:phosphorelay response regulator activity"/>
    <property type="evidence" value="ECO:0007669"/>
    <property type="project" value="TreeGrafter"/>
</dbReference>
<protein>
    <submittedName>
        <fullName evidence="9">Two-component system response regulator</fullName>
    </submittedName>
</protein>
<evidence type="ECO:0000256" key="6">
    <source>
        <dbReference type="PROSITE-ProRule" id="PRU00169"/>
    </source>
</evidence>
<keyword evidence="4" id="KW-0238">DNA-binding</keyword>
<dbReference type="InterPro" id="IPR016032">
    <property type="entry name" value="Sig_transdc_resp-reg_C-effctor"/>
</dbReference>
<dbReference type="PANTHER" id="PTHR48111">
    <property type="entry name" value="REGULATOR OF RPOS"/>
    <property type="match status" value="1"/>
</dbReference>
<dbReference type="Pfam" id="PF00196">
    <property type="entry name" value="GerE"/>
    <property type="match status" value="1"/>
</dbReference>
<dbReference type="PRINTS" id="PR00038">
    <property type="entry name" value="HTHLUXR"/>
</dbReference>
<proteinExistence type="predicted"/>
<dbReference type="CDD" id="cd06170">
    <property type="entry name" value="LuxR_C_like"/>
    <property type="match status" value="1"/>
</dbReference>
<dbReference type="Pfam" id="PF00072">
    <property type="entry name" value="Response_reg"/>
    <property type="match status" value="1"/>
</dbReference>
<reference evidence="10" key="1">
    <citation type="submission" date="2017-12" db="EMBL/GenBank/DDBJ databases">
        <title>Genomic analysis of Paracoccus sp. CBA4604.</title>
        <authorList>
            <person name="Roh S.W."/>
            <person name="Kim J.Y."/>
            <person name="Kim J.S."/>
        </authorList>
    </citation>
    <scope>NUCLEOTIDE SEQUENCE [LARGE SCALE GENOMIC DNA]</scope>
    <source>
        <strain evidence="10">CBA4604</strain>
    </source>
</reference>
<dbReference type="SUPFAM" id="SSF52172">
    <property type="entry name" value="CheY-like"/>
    <property type="match status" value="1"/>
</dbReference>
<evidence type="ECO:0000256" key="2">
    <source>
        <dbReference type="ARBA" id="ARBA00023012"/>
    </source>
</evidence>
<evidence type="ECO:0000256" key="5">
    <source>
        <dbReference type="ARBA" id="ARBA00023163"/>
    </source>
</evidence>
<name>A0A2K9MGJ3_9RHOB</name>
<feature type="modified residue" description="4-aspartylphosphate" evidence="6">
    <location>
        <position position="54"/>
    </location>
</feature>
<evidence type="ECO:0000256" key="3">
    <source>
        <dbReference type="ARBA" id="ARBA00023015"/>
    </source>
</evidence>
<dbReference type="InterPro" id="IPR000792">
    <property type="entry name" value="Tscrpt_reg_LuxR_C"/>
</dbReference>
<evidence type="ECO:0000313" key="9">
    <source>
        <dbReference type="EMBL" id="AUM74136.1"/>
    </source>
</evidence>
<evidence type="ECO:0000256" key="1">
    <source>
        <dbReference type="ARBA" id="ARBA00022553"/>
    </source>
</evidence>
<dbReference type="EMBL" id="CP025583">
    <property type="protein sequence ID" value="AUM74136.1"/>
    <property type="molecule type" value="Genomic_DNA"/>
</dbReference>
<dbReference type="SMART" id="SM00448">
    <property type="entry name" value="REC"/>
    <property type="match status" value="1"/>
</dbReference>
<dbReference type="Gene3D" id="3.40.50.2300">
    <property type="match status" value="1"/>
</dbReference>
<dbReference type="InterPro" id="IPR011006">
    <property type="entry name" value="CheY-like_superfamily"/>
</dbReference>
<dbReference type="InterPro" id="IPR039420">
    <property type="entry name" value="WalR-like"/>
</dbReference>
<dbReference type="GO" id="GO:0000976">
    <property type="term" value="F:transcription cis-regulatory region binding"/>
    <property type="evidence" value="ECO:0007669"/>
    <property type="project" value="TreeGrafter"/>
</dbReference>
<dbReference type="GO" id="GO:0006355">
    <property type="term" value="P:regulation of DNA-templated transcription"/>
    <property type="evidence" value="ECO:0007669"/>
    <property type="project" value="InterPro"/>
</dbReference>
<dbReference type="SUPFAM" id="SSF46894">
    <property type="entry name" value="C-terminal effector domain of the bipartite response regulators"/>
    <property type="match status" value="1"/>
</dbReference>
<feature type="domain" description="HTH luxR-type" evidence="7">
    <location>
        <begin position="250"/>
        <end position="315"/>
    </location>
</feature>
<keyword evidence="1 6" id="KW-0597">Phosphoprotein</keyword>
<dbReference type="InterPro" id="IPR001789">
    <property type="entry name" value="Sig_transdc_resp-reg_receiver"/>
</dbReference>
<dbReference type="PROSITE" id="PS50043">
    <property type="entry name" value="HTH_LUXR_2"/>
    <property type="match status" value="1"/>
</dbReference>
<evidence type="ECO:0000313" key="10">
    <source>
        <dbReference type="Proteomes" id="UP000234882"/>
    </source>
</evidence>
<evidence type="ECO:0000259" key="7">
    <source>
        <dbReference type="PROSITE" id="PS50043"/>
    </source>
</evidence>
<accession>A0A2K9MGJ3</accession>
<dbReference type="Gene3D" id="1.10.10.10">
    <property type="entry name" value="Winged helix-like DNA-binding domain superfamily/Winged helix DNA-binding domain"/>
    <property type="match status" value="1"/>
</dbReference>
<keyword evidence="10" id="KW-1185">Reference proteome</keyword>
<evidence type="ECO:0000259" key="8">
    <source>
        <dbReference type="PROSITE" id="PS50110"/>
    </source>
</evidence>
<dbReference type="OrthoDB" id="5292887at2"/>
<dbReference type="InterPro" id="IPR036388">
    <property type="entry name" value="WH-like_DNA-bd_sf"/>
</dbReference>
<sequence>MTAPLILCIEDEPALCDDIAFDLRDAGYEVLTAADADQALTLLEGQRPDLILCDIVMPGMDGKALLAHLRQRRPDLDVVPFLFLTALTSRAQVIDGRIAGADDYLTKPIDYDLLRATVAARLGQVTRLRDAQPDGAGLAALDLLSLGVVLLGAEGSVVHANLSARKLAPLAGITLSGRVSGIGEDGRRLAALIDRLLTPGGDAEEALRLQAGAAVMVAGLRLRQDGPGGRARAMLVLRDPDRVAPMGDAMLGQLFGLTPTEARVASLLAEGLRRDQIAAQIGISQTTVAFHLRNIFGKTGAGRQAELVGLILSMPLVTGEV</sequence>